<dbReference type="InterPro" id="IPR029071">
    <property type="entry name" value="Ubiquitin-like_domsf"/>
</dbReference>
<evidence type="ECO:0000259" key="1">
    <source>
        <dbReference type="PROSITE" id="PS50053"/>
    </source>
</evidence>
<dbReference type="Gene3D" id="3.10.20.90">
    <property type="entry name" value="Phosphatidylinositol 3-kinase Catalytic Subunit, Chain A, domain 1"/>
    <property type="match status" value="1"/>
</dbReference>
<evidence type="ECO:0000313" key="2">
    <source>
        <dbReference type="EMBL" id="CAL1590814.1"/>
    </source>
</evidence>
<sequence length="92" mass="10387">MGRLYQVTVVGFKGERVTVDLCNTEEQMSSMTVEQLKTKVVAKLKINTELSRISLIFADERLDDDSKLLKDYGVQHMSVVQLVLQVDGGRQL</sequence>
<dbReference type="PROSITE" id="PS50053">
    <property type="entry name" value="UBIQUITIN_2"/>
    <property type="match status" value="1"/>
</dbReference>
<accession>A0AAV2KU02</accession>
<keyword evidence="3" id="KW-1185">Reference proteome</keyword>
<dbReference type="SUPFAM" id="SSF54236">
    <property type="entry name" value="Ubiquitin-like"/>
    <property type="match status" value="1"/>
</dbReference>
<dbReference type="Proteomes" id="UP001497482">
    <property type="component" value="Chromosome 19"/>
</dbReference>
<dbReference type="AlphaFoldDB" id="A0AAV2KU02"/>
<feature type="domain" description="Ubiquitin-like" evidence="1">
    <location>
        <begin position="30"/>
        <end position="89"/>
    </location>
</feature>
<protein>
    <recommendedName>
        <fullName evidence="1">Ubiquitin-like domain-containing protein</fullName>
    </recommendedName>
</protein>
<dbReference type="InterPro" id="IPR000626">
    <property type="entry name" value="Ubiquitin-like_dom"/>
</dbReference>
<dbReference type="EMBL" id="OZ035841">
    <property type="protein sequence ID" value="CAL1590814.1"/>
    <property type="molecule type" value="Genomic_DNA"/>
</dbReference>
<name>A0AAV2KU02_KNICA</name>
<proteinExistence type="predicted"/>
<evidence type="ECO:0000313" key="3">
    <source>
        <dbReference type="Proteomes" id="UP001497482"/>
    </source>
</evidence>
<gene>
    <name evidence="2" type="ORF">KC01_LOCUS20263</name>
</gene>
<dbReference type="Pfam" id="PF00240">
    <property type="entry name" value="ubiquitin"/>
    <property type="match status" value="1"/>
</dbReference>
<reference evidence="2 3" key="1">
    <citation type="submission" date="2024-04" db="EMBL/GenBank/DDBJ databases">
        <authorList>
            <person name="Waldvogel A.-M."/>
            <person name="Schoenle A."/>
        </authorList>
    </citation>
    <scope>NUCLEOTIDE SEQUENCE [LARGE SCALE GENOMIC DNA]</scope>
</reference>
<dbReference type="CDD" id="cd17039">
    <property type="entry name" value="Ubl_ubiquitin_like"/>
    <property type="match status" value="1"/>
</dbReference>
<organism evidence="2 3">
    <name type="scientific">Knipowitschia caucasica</name>
    <name type="common">Caucasian dwarf goby</name>
    <name type="synonym">Pomatoschistus caucasicus</name>
    <dbReference type="NCBI Taxonomy" id="637954"/>
    <lineage>
        <taxon>Eukaryota</taxon>
        <taxon>Metazoa</taxon>
        <taxon>Chordata</taxon>
        <taxon>Craniata</taxon>
        <taxon>Vertebrata</taxon>
        <taxon>Euteleostomi</taxon>
        <taxon>Actinopterygii</taxon>
        <taxon>Neopterygii</taxon>
        <taxon>Teleostei</taxon>
        <taxon>Neoteleostei</taxon>
        <taxon>Acanthomorphata</taxon>
        <taxon>Gobiaria</taxon>
        <taxon>Gobiiformes</taxon>
        <taxon>Gobioidei</taxon>
        <taxon>Gobiidae</taxon>
        <taxon>Gobiinae</taxon>
        <taxon>Knipowitschia</taxon>
    </lineage>
</organism>
<dbReference type="SMART" id="SM00213">
    <property type="entry name" value="UBQ"/>
    <property type="match status" value="1"/>
</dbReference>